<protein>
    <submittedName>
        <fullName evidence="1">Uncharacterized protein</fullName>
    </submittedName>
</protein>
<dbReference type="Proteomes" id="UP001472677">
    <property type="component" value="Unassembled WGS sequence"/>
</dbReference>
<gene>
    <name evidence="1" type="ORF">V6N12_000749</name>
</gene>
<comment type="caution">
    <text evidence="1">The sequence shown here is derived from an EMBL/GenBank/DDBJ whole genome shotgun (WGS) entry which is preliminary data.</text>
</comment>
<organism evidence="1 2">
    <name type="scientific">Hibiscus sabdariffa</name>
    <name type="common">roselle</name>
    <dbReference type="NCBI Taxonomy" id="183260"/>
    <lineage>
        <taxon>Eukaryota</taxon>
        <taxon>Viridiplantae</taxon>
        <taxon>Streptophyta</taxon>
        <taxon>Embryophyta</taxon>
        <taxon>Tracheophyta</taxon>
        <taxon>Spermatophyta</taxon>
        <taxon>Magnoliopsida</taxon>
        <taxon>eudicotyledons</taxon>
        <taxon>Gunneridae</taxon>
        <taxon>Pentapetalae</taxon>
        <taxon>rosids</taxon>
        <taxon>malvids</taxon>
        <taxon>Malvales</taxon>
        <taxon>Malvaceae</taxon>
        <taxon>Malvoideae</taxon>
        <taxon>Hibiscus</taxon>
    </lineage>
</organism>
<dbReference type="PANTHER" id="PTHR33476">
    <property type="entry name" value="EMB|CAB62613.1"/>
    <property type="match status" value="1"/>
</dbReference>
<reference evidence="1 2" key="1">
    <citation type="journal article" date="2024" name="G3 (Bethesda)">
        <title>Genome assembly of Hibiscus sabdariffa L. provides insights into metabolisms of medicinal natural products.</title>
        <authorList>
            <person name="Kim T."/>
        </authorList>
    </citation>
    <scope>NUCLEOTIDE SEQUENCE [LARGE SCALE GENOMIC DNA]</scope>
    <source>
        <strain evidence="1">TK-2024</strain>
        <tissue evidence="1">Old leaves</tissue>
    </source>
</reference>
<proteinExistence type="predicted"/>
<dbReference type="EMBL" id="JBBPBM010000077">
    <property type="protein sequence ID" value="KAK8511705.1"/>
    <property type="molecule type" value="Genomic_DNA"/>
</dbReference>
<name>A0ABR2BYP7_9ROSI</name>
<dbReference type="PANTHER" id="PTHR33476:SF7">
    <property type="entry name" value="EMB|CAB62613.1"/>
    <property type="match status" value="1"/>
</dbReference>
<dbReference type="InterPro" id="IPR040348">
    <property type="entry name" value="POLAR-like"/>
</dbReference>
<evidence type="ECO:0000313" key="2">
    <source>
        <dbReference type="Proteomes" id="UP001472677"/>
    </source>
</evidence>
<sequence length="655" mass="73947">MDSWLLAAAATAGCFAEYWRNHHIDRTSYPELRTRKAETGSSPFCGLAPRSKLRGDVYSNGREISAVEVDSACGFNSDMVGSPGHCMDCDLTSQSSIASGFSNDPNLREDQCTKEPRMDNFSDPPRNSSLLETRYSYGHLLKPLSSLHSSIMAELYMQHVEMEEYVCTSLPSPPTAISRPLIVNQIVNRASDGFPSGSNGTMDSKLHNQTTSEKSGYVYGIPPLPKIKSLDLAKKMKFKKGNWCTGEQSLPCKMDNEKQFDEQHGPDDGAVLLCLGISIGIMSSYIESQREVSKLRGLLKHTENVVQDLRDELEMNDSLTVNEIANEKNESQETYDNSIHDRERSSSSIEQNLDNLKQCYGRESYYDKVEESSESMSRIEAELEAELERLGLNMNVSNLERRLSDLVELDPDFEADFAAGELRSDMVYVQALLESVSSEDSSGNPTTHSGNYAVSPRELSLRLHEVIQSRLEERVEELETALQNSQRKVKLMESEQKNSWKANNREWKYNEEFNRPSNPLVMKLSGEALDAYNEACKELSKTDESEEDDAAEPHIHQSNHQDELLQYDRKSADGSSLDQCPKNITEESVHRRGRTSEDQTSRVHELLDVDFNEDECSVCEDEMEKQLIEKIVEKSKKGSHALLNAQRIWFSSDEN</sequence>
<evidence type="ECO:0000313" key="1">
    <source>
        <dbReference type="EMBL" id="KAK8511705.1"/>
    </source>
</evidence>
<accession>A0ABR2BYP7</accession>
<keyword evidence="2" id="KW-1185">Reference proteome</keyword>